<dbReference type="Gene3D" id="3.30.70.20">
    <property type="match status" value="1"/>
</dbReference>
<dbReference type="PANTHER" id="PTHR43498:SF1">
    <property type="entry name" value="COB--COM HETERODISULFIDE REDUCTASE IRON-SULFUR SUBUNIT A"/>
    <property type="match status" value="1"/>
</dbReference>
<dbReference type="PROSITE" id="PS00198">
    <property type="entry name" value="4FE4S_FER_1"/>
    <property type="match status" value="2"/>
</dbReference>
<dbReference type="OrthoDB" id="10014at2"/>
<evidence type="ECO:0000256" key="1">
    <source>
        <dbReference type="ARBA" id="ARBA00001974"/>
    </source>
</evidence>
<accession>A0A1M5D0N6</accession>
<evidence type="ECO:0000313" key="10">
    <source>
        <dbReference type="EMBL" id="SHF60558.1"/>
    </source>
</evidence>
<comment type="similarity">
    <text evidence="2">Belongs to the HdrA family.</text>
</comment>
<dbReference type="PANTHER" id="PTHR43498">
    <property type="entry name" value="FERREDOXIN:COB-COM HETERODISULFIDE REDUCTASE SUBUNIT A"/>
    <property type="match status" value="1"/>
</dbReference>
<dbReference type="InterPro" id="IPR036188">
    <property type="entry name" value="FAD/NAD-bd_sf"/>
</dbReference>
<dbReference type="RefSeq" id="WP_073167142.1">
    <property type="nucleotide sequence ID" value="NZ_FQUW01000043.1"/>
</dbReference>
<evidence type="ECO:0000256" key="8">
    <source>
        <dbReference type="ARBA" id="ARBA00023014"/>
    </source>
</evidence>
<dbReference type="Pfam" id="PF00037">
    <property type="entry name" value="Fer4"/>
    <property type="match status" value="2"/>
</dbReference>
<dbReference type="Proteomes" id="UP000184196">
    <property type="component" value="Unassembled WGS sequence"/>
</dbReference>
<keyword evidence="11" id="KW-1185">Reference proteome</keyword>
<keyword evidence="8" id="KW-0411">Iron-sulfur</keyword>
<keyword evidence="4" id="KW-0479">Metal-binding</keyword>
<dbReference type="GO" id="GO:0046872">
    <property type="term" value="F:metal ion binding"/>
    <property type="evidence" value="ECO:0007669"/>
    <property type="project" value="UniProtKB-KW"/>
</dbReference>
<protein>
    <submittedName>
        <fullName evidence="10">Quinone-modifying oxidoreductase subunit QmoA</fullName>
    </submittedName>
</protein>
<name>A0A1M5D0N6_9FIRM</name>
<dbReference type="GO" id="GO:0051539">
    <property type="term" value="F:4 iron, 4 sulfur cluster binding"/>
    <property type="evidence" value="ECO:0007669"/>
    <property type="project" value="UniProtKB-KW"/>
</dbReference>
<evidence type="ECO:0000259" key="9">
    <source>
        <dbReference type="PROSITE" id="PS51379"/>
    </source>
</evidence>
<proteinExistence type="inferred from homology"/>
<dbReference type="GO" id="GO:0016491">
    <property type="term" value="F:oxidoreductase activity"/>
    <property type="evidence" value="ECO:0007669"/>
    <property type="project" value="UniProtKB-KW"/>
</dbReference>
<comment type="cofactor">
    <cofactor evidence="1">
        <name>FAD</name>
        <dbReference type="ChEBI" id="CHEBI:57692"/>
    </cofactor>
</comment>
<keyword evidence="3" id="KW-0004">4Fe-4S</keyword>
<evidence type="ECO:0000256" key="4">
    <source>
        <dbReference type="ARBA" id="ARBA00022723"/>
    </source>
</evidence>
<sequence>MGNKSILVVGGGISGLTAAIEASEVGHEVFIIEKNPYLGGRVAQMNQYFPKLCPPNCGLEINFRRIKNNPKIHVITLAEVTGVSGQEGDFEVKVKVSPRYVNENCTACGKCVEVCPEERKNTFNYGLDNTRAIYLPHIFAFPMKYVIDAQACSRCNKCAEVCPVNAVDLNMEPKEMTLRVGSIIWATGWNPYDASRIGYYGYGQYQNVINNVMLERLAASNGPTGGKILRPSDGKPVEKVAFVQCAGSRDENHLPYCSGVCCLASLKQATYILERNPEAQVYIYFIDIRALGKFEDFYMKVKDNPNIHLVKGKAGDITEDPATRDLIVVVEDQETQKLMKEKFDLVVLATGMAPTTRESKAPVDLVYDENGFAVGGAPGIYSAGCVSRPMDVASCVEDATAAALKAIQSTVGR</sequence>
<keyword evidence="5" id="KW-0274">FAD</keyword>
<evidence type="ECO:0000256" key="6">
    <source>
        <dbReference type="ARBA" id="ARBA00023002"/>
    </source>
</evidence>
<evidence type="ECO:0000313" key="11">
    <source>
        <dbReference type="Proteomes" id="UP000184196"/>
    </source>
</evidence>
<dbReference type="PRINTS" id="PR00368">
    <property type="entry name" value="FADPNR"/>
</dbReference>
<dbReference type="InterPro" id="IPR017896">
    <property type="entry name" value="4Fe4S_Fe-S-bd"/>
</dbReference>
<dbReference type="PROSITE" id="PS51379">
    <property type="entry name" value="4FE4S_FER_2"/>
    <property type="match status" value="2"/>
</dbReference>
<dbReference type="SUPFAM" id="SSF51905">
    <property type="entry name" value="FAD/NAD(P)-binding domain"/>
    <property type="match status" value="1"/>
</dbReference>
<dbReference type="InterPro" id="IPR039650">
    <property type="entry name" value="HdrA-like"/>
</dbReference>
<feature type="domain" description="4Fe-4S ferredoxin-type" evidence="9">
    <location>
        <begin position="96"/>
        <end position="125"/>
    </location>
</feature>
<evidence type="ECO:0000256" key="3">
    <source>
        <dbReference type="ARBA" id="ARBA00022485"/>
    </source>
</evidence>
<gene>
    <name evidence="10" type="ORF">SAMN02745218_02688</name>
</gene>
<dbReference type="AlphaFoldDB" id="A0A1M5D0N6"/>
<keyword evidence="6" id="KW-0560">Oxidoreductase</keyword>
<dbReference type="InterPro" id="IPR017900">
    <property type="entry name" value="4Fe4S_Fe_S_CS"/>
</dbReference>
<keyword evidence="7" id="KW-0408">Iron</keyword>
<dbReference type="Pfam" id="PF13450">
    <property type="entry name" value="NAD_binding_8"/>
    <property type="match status" value="1"/>
</dbReference>
<organism evidence="10 11">
    <name type="scientific">Desulfofundulus australicus DSM 11792</name>
    <dbReference type="NCBI Taxonomy" id="1121425"/>
    <lineage>
        <taxon>Bacteria</taxon>
        <taxon>Bacillati</taxon>
        <taxon>Bacillota</taxon>
        <taxon>Clostridia</taxon>
        <taxon>Eubacteriales</taxon>
        <taxon>Peptococcaceae</taxon>
        <taxon>Desulfofundulus</taxon>
    </lineage>
</organism>
<dbReference type="Gene3D" id="3.50.50.60">
    <property type="entry name" value="FAD/NAD(P)-binding domain"/>
    <property type="match status" value="1"/>
</dbReference>
<evidence type="ECO:0000256" key="2">
    <source>
        <dbReference type="ARBA" id="ARBA00006561"/>
    </source>
</evidence>
<dbReference type="EMBL" id="FQUW01000043">
    <property type="protein sequence ID" value="SHF60558.1"/>
    <property type="molecule type" value="Genomic_DNA"/>
</dbReference>
<keyword evidence="5" id="KW-0285">Flavoprotein</keyword>
<feature type="domain" description="4Fe-4S ferredoxin-type" evidence="9">
    <location>
        <begin position="143"/>
        <end position="172"/>
    </location>
</feature>
<evidence type="ECO:0000256" key="5">
    <source>
        <dbReference type="ARBA" id="ARBA00022827"/>
    </source>
</evidence>
<reference evidence="11" key="1">
    <citation type="submission" date="2016-11" db="EMBL/GenBank/DDBJ databases">
        <authorList>
            <person name="Varghese N."/>
            <person name="Submissions S."/>
        </authorList>
    </citation>
    <scope>NUCLEOTIDE SEQUENCE [LARGE SCALE GENOMIC DNA]</scope>
    <source>
        <strain evidence="11">DSM 11792</strain>
    </source>
</reference>
<evidence type="ECO:0000256" key="7">
    <source>
        <dbReference type="ARBA" id="ARBA00023004"/>
    </source>
</evidence>